<evidence type="ECO:0000256" key="12">
    <source>
        <dbReference type="ARBA" id="ARBA00031636"/>
    </source>
</evidence>
<proteinExistence type="inferred from homology"/>
<dbReference type="PANTHER" id="PTHR43298:SF2">
    <property type="entry name" value="FMN_FAD EXPORTER YEEO-RELATED"/>
    <property type="match status" value="1"/>
</dbReference>
<dbReference type="InterPro" id="IPR050222">
    <property type="entry name" value="MATE_MdtK"/>
</dbReference>
<dbReference type="InterPro" id="IPR048279">
    <property type="entry name" value="MdtK-like"/>
</dbReference>
<comment type="caution">
    <text evidence="14">The sequence shown here is derived from an EMBL/GenBank/DDBJ whole genome shotgun (WGS) entry which is preliminary data.</text>
</comment>
<evidence type="ECO:0000256" key="6">
    <source>
        <dbReference type="ARBA" id="ARBA00022449"/>
    </source>
</evidence>
<evidence type="ECO:0000256" key="10">
    <source>
        <dbReference type="ARBA" id="ARBA00023065"/>
    </source>
</evidence>
<dbReference type="PANTHER" id="PTHR43298">
    <property type="entry name" value="MULTIDRUG RESISTANCE PROTEIN NORM-RELATED"/>
    <property type="match status" value="1"/>
</dbReference>
<evidence type="ECO:0000256" key="9">
    <source>
        <dbReference type="ARBA" id="ARBA00022989"/>
    </source>
</evidence>
<evidence type="ECO:0000256" key="7">
    <source>
        <dbReference type="ARBA" id="ARBA00022475"/>
    </source>
</evidence>
<evidence type="ECO:0000256" key="4">
    <source>
        <dbReference type="ARBA" id="ARBA00020268"/>
    </source>
</evidence>
<feature type="transmembrane region" description="Helical" evidence="13">
    <location>
        <begin position="90"/>
        <end position="108"/>
    </location>
</feature>
<dbReference type="AlphaFoldDB" id="A0A930B580"/>
<feature type="transmembrane region" description="Helical" evidence="13">
    <location>
        <begin position="349"/>
        <end position="371"/>
    </location>
</feature>
<organism evidence="14 15">
    <name type="scientific">Dialister invisus</name>
    <dbReference type="NCBI Taxonomy" id="218538"/>
    <lineage>
        <taxon>Bacteria</taxon>
        <taxon>Bacillati</taxon>
        <taxon>Bacillota</taxon>
        <taxon>Negativicutes</taxon>
        <taxon>Veillonellales</taxon>
        <taxon>Veillonellaceae</taxon>
        <taxon>Dialister</taxon>
    </lineage>
</organism>
<dbReference type="Proteomes" id="UP000757890">
    <property type="component" value="Unassembled WGS sequence"/>
</dbReference>
<feature type="transmembrane region" description="Helical" evidence="13">
    <location>
        <begin position="310"/>
        <end position="329"/>
    </location>
</feature>
<dbReference type="EMBL" id="JABZMK010000010">
    <property type="protein sequence ID" value="MBF1129098.1"/>
    <property type="molecule type" value="Genomic_DNA"/>
</dbReference>
<evidence type="ECO:0000256" key="13">
    <source>
        <dbReference type="SAM" id="Phobius"/>
    </source>
</evidence>
<dbReference type="InterPro" id="IPR002528">
    <property type="entry name" value="MATE_fam"/>
</dbReference>
<evidence type="ECO:0000256" key="5">
    <source>
        <dbReference type="ARBA" id="ARBA00022448"/>
    </source>
</evidence>
<keyword evidence="9 13" id="KW-1133">Transmembrane helix</keyword>
<feature type="transmembrane region" description="Helical" evidence="13">
    <location>
        <begin position="53"/>
        <end position="70"/>
    </location>
</feature>
<feature type="transmembrane region" description="Helical" evidence="13">
    <location>
        <begin position="128"/>
        <end position="152"/>
    </location>
</feature>
<comment type="function">
    <text evidence="1">Multidrug efflux pump.</text>
</comment>
<dbReference type="GO" id="GO:0005886">
    <property type="term" value="C:plasma membrane"/>
    <property type="evidence" value="ECO:0007669"/>
    <property type="project" value="UniProtKB-SubCell"/>
</dbReference>
<reference evidence="14" key="1">
    <citation type="submission" date="2020-04" db="EMBL/GenBank/DDBJ databases">
        <title>Deep metagenomics examines the oral microbiome during advanced dental caries in children, revealing novel taxa and co-occurrences with host molecules.</title>
        <authorList>
            <person name="Baker J.L."/>
            <person name="Morton J.T."/>
            <person name="Dinis M."/>
            <person name="Alvarez R."/>
            <person name="Tran N.C."/>
            <person name="Knight R."/>
            <person name="Edlund A."/>
        </authorList>
    </citation>
    <scope>NUCLEOTIDE SEQUENCE</scope>
    <source>
        <strain evidence="14">JCVI_32_bin.14</strain>
    </source>
</reference>
<evidence type="ECO:0000256" key="8">
    <source>
        <dbReference type="ARBA" id="ARBA00022692"/>
    </source>
</evidence>
<evidence type="ECO:0000256" key="2">
    <source>
        <dbReference type="ARBA" id="ARBA00004651"/>
    </source>
</evidence>
<keyword evidence="5" id="KW-0813">Transport</keyword>
<dbReference type="Pfam" id="PF01554">
    <property type="entry name" value="MatE"/>
    <property type="match status" value="2"/>
</dbReference>
<evidence type="ECO:0000256" key="1">
    <source>
        <dbReference type="ARBA" id="ARBA00003408"/>
    </source>
</evidence>
<dbReference type="NCBIfam" id="TIGR00797">
    <property type="entry name" value="matE"/>
    <property type="match status" value="1"/>
</dbReference>
<keyword evidence="10" id="KW-0406">Ion transport</keyword>
<keyword evidence="11 13" id="KW-0472">Membrane</keyword>
<name>A0A930B580_9FIRM</name>
<dbReference type="GO" id="GO:0006811">
    <property type="term" value="P:monoatomic ion transport"/>
    <property type="evidence" value="ECO:0007669"/>
    <property type="project" value="UniProtKB-KW"/>
</dbReference>
<accession>A0A930B580</accession>
<sequence length="445" mass="48530">MIRSYDKKYLEIALPAALEGLFMILLASADLIMVGTLGAVSIAAVSIFLQPRLVILCFTRSLASSVTLLVSRDAGRNDRTNASDILKKSIFIGAIVLLFIHIIFYLFLEDIFYLMGAKTEYMAEALAYGNIALLSIFISSFTLFFQAVQLGFGQTAIIMKTNILGNLVNVIMNFILIFGMGPIPAMGVAGAAIGTVISTIFSLCWTIYLMKKDHLLEGGSFIPDQAYFKKVTPIFLSVFSEQGFERIGMVLFTRMAASLGTIPFAVHSICMNIADIYWDYIIGFGKASMVTAGQSIGKKSETEWHAFKRAGIKWTLICSTAAFTLTAVFREEIFSFYSSDPEALAMSGIAMLICAVVNFPAGHALVCAGILRGSGKTASVAAYAFVSITILRPIMTAFFLFVMGWGLVGAWCALLLDQCIRASCATVLLHRLQKAGWNKMIEKLA</sequence>
<keyword evidence="8 13" id="KW-0812">Transmembrane</keyword>
<gene>
    <name evidence="14" type="ORF">HXL70_03520</name>
</gene>
<evidence type="ECO:0000313" key="14">
    <source>
        <dbReference type="EMBL" id="MBF1129098.1"/>
    </source>
</evidence>
<evidence type="ECO:0000256" key="3">
    <source>
        <dbReference type="ARBA" id="ARBA00010199"/>
    </source>
</evidence>
<comment type="subcellular location">
    <subcellularLocation>
        <location evidence="2">Cell membrane</location>
        <topology evidence="2">Multi-pass membrane protein</topology>
    </subcellularLocation>
</comment>
<evidence type="ECO:0000313" key="15">
    <source>
        <dbReference type="Proteomes" id="UP000757890"/>
    </source>
</evidence>
<feature type="transmembrane region" description="Helical" evidence="13">
    <location>
        <begin position="164"/>
        <end position="183"/>
    </location>
</feature>
<keyword evidence="7" id="KW-1003">Cell membrane</keyword>
<dbReference type="GO" id="GO:0015297">
    <property type="term" value="F:antiporter activity"/>
    <property type="evidence" value="ECO:0007669"/>
    <property type="project" value="UniProtKB-KW"/>
</dbReference>
<feature type="transmembrane region" description="Helical" evidence="13">
    <location>
        <begin position="380"/>
        <end position="402"/>
    </location>
</feature>
<feature type="transmembrane region" description="Helical" evidence="13">
    <location>
        <begin position="21"/>
        <end position="47"/>
    </location>
</feature>
<evidence type="ECO:0000256" key="11">
    <source>
        <dbReference type="ARBA" id="ARBA00023136"/>
    </source>
</evidence>
<feature type="transmembrane region" description="Helical" evidence="13">
    <location>
        <begin position="189"/>
        <end position="210"/>
    </location>
</feature>
<keyword evidence="6" id="KW-0050">Antiport</keyword>
<dbReference type="PIRSF" id="PIRSF006603">
    <property type="entry name" value="DinF"/>
    <property type="match status" value="1"/>
</dbReference>
<comment type="similarity">
    <text evidence="3">Belongs to the multi antimicrobial extrusion (MATE) (TC 2.A.66.1) family.</text>
</comment>
<protein>
    <recommendedName>
        <fullName evidence="4">Probable multidrug resistance protein NorM</fullName>
    </recommendedName>
    <alternativeName>
        <fullName evidence="12">Multidrug-efflux transporter</fullName>
    </alternativeName>
</protein>
<dbReference type="GO" id="GO:0042910">
    <property type="term" value="F:xenobiotic transmembrane transporter activity"/>
    <property type="evidence" value="ECO:0007669"/>
    <property type="project" value="InterPro"/>
</dbReference>